<reference evidence="6 7" key="1">
    <citation type="submission" date="2017-06" db="EMBL/GenBank/DDBJ databases">
        <title>Draft genome sequence of anaerobic fermentative bacterium Anaeromicrobium sediminis DY2726D isolated from West Pacific Ocean sediments.</title>
        <authorList>
            <person name="Zeng X."/>
        </authorList>
    </citation>
    <scope>NUCLEOTIDE SEQUENCE [LARGE SCALE GENOMIC DNA]</scope>
    <source>
        <strain evidence="6 7">DY2726D</strain>
    </source>
</reference>
<evidence type="ECO:0000313" key="6">
    <source>
        <dbReference type="EMBL" id="PAB59127.1"/>
    </source>
</evidence>
<evidence type="ECO:0000259" key="5">
    <source>
        <dbReference type="Pfam" id="PF00755"/>
    </source>
</evidence>
<proteinExistence type="inferred from homology"/>
<feature type="domain" description="Choline/carnitine acyltransferase" evidence="5">
    <location>
        <begin position="10"/>
        <end position="523"/>
    </location>
</feature>
<gene>
    <name evidence="6" type="ORF">CCE28_11455</name>
</gene>
<comment type="similarity">
    <text evidence="1">Belongs to the carnitine/choline acetyltransferase family.</text>
</comment>
<feature type="active site" description="Proton acceptor" evidence="4">
    <location>
        <position position="300"/>
    </location>
</feature>
<dbReference type="AlphaFoldDB" id="A0A267MI54"/>
<dbReference type="PROSITE" id="PS00439">
    <property type="entry name" value="ACYLTRANSF_C_1"/>
    <property type="match status" value="1"/>
</dbReference>
<accession>A0A267MI54</accession>
<comment type="caution">
    <text evidence="6">The sequence shown here is derived from an EMBL/GenBank/DDBJ whole genome shotgun (WGS) entry which is preliminary data.</text>
</comment>
<dbReference type="InterPro" id="IPR039551">
    <property type="entry name" value="Cho/carn_acyl_trans"/>
</dbReference>
<dbReference type="Gene3D" id="3.30.559.70">
    <property type="entry name" value="Choline/Carnitine o-acyltransferase, domain 2"/>
    <property type="match status" value="1"/>
</dbReference>
<dbReference type="GO" id="GO:0016746">
    <property type="term" value="F:acyltransferase activity"/>
    <property type="evidence" value="ECO:0007669"/>
    <property type="project" value="UniProtKB-KW"/>
</dbReference>
<keyword evidence="7" id="KW-1185">Reference proteome</keyword>
<protein>
    <recommendedName>
        <fullName evidence="5">Choline/carnitine acyltransferase domain-containing protein</fullName>
    </recommendedName>
</protein>
<dbReference type="OrthoDB" id="1456at2"/>
<evidence type="ECO:0000256" key="1">
    <source>
        <dbReference type="ARBA" id="ARBA00005232"/>
    </source>
</evidence>
<dbReference type="InterPro" id="IPR042231">
    <property type="entry name" value="Cho/carn_acyl_trans_2"/>
</dbReference>
<dbReference type="Proteomes" id="UP000216024">
    <property type="component" value="Unassembled WGS sequence"/>
</dbReference>
<evidence type="ECO:0000256" key="3">
    <source>
        <dbReference type="ARBA" id="ARBA00023315"/>
    </source>
</evidence>
<dbReference type="Gene3D" id="3.30.559.10">
    <property type="entry name" value="Chloramphenicol acetyltransferase-like domain"/>
    <property type="match status" value="1"/>
</dbReference>
<dbReference type="EMBL" id="NIBG01000009">
    <property type="protein sequence ID" value="PAB59127.1"/>
    <property type="molecule type" value="Genomic_DNA"/>
</dbReference>
<evidence type="ECO:0000256" key="2">
    <source>
        <dbReference type="ARBA" id="ARBA00022679"/>
    </source>
</evidence>
<dbReference type="SUPFAM" id="SSF52777">
    <property type="entry name" value="CoA-dependent acyltransferases"/>
    <property type="match status" value="2"/>
</dbReference>
<keyword evidence="3" id="KW-0012">Acyltransferase</keyword>
<keyword evidence="2" id="KW-0808">Transferase</keyword>
<dbReference type="PANTHER" id="PTHR22589">
    <property type="entry name" value="CARNITINE O-ACYLTRANSFERASE"/>
    <property type="match status" value="1"/>
</dbReference>
<sequence length="524" mass="61890">MTKYSKLPTVPIPLLEDTMNKYLEWIDPLISKGEYKEAKIHVNDFLKKEGPLLQKKLKEWNKKNRGDWLKPLWYSMYLSNRDPVVINTNYFIKLNLEDVCEKYGTTKVAATLISSLMEFYEDVHLGRLNREKMKEEKLCMNTYKKKFKSTRVPRRKEDEYIVCKKNVNEHIIIMYRGNMFKIDLMDNNGISFKDGHIKNVIEELINLDKIKNKTNIGLITTGNREEGACILEEIMCLEENKYNFEMLKEALFIVCIDENSNSLREFAMNLLCENEENRYFDKSFQLIFNKKGNFGFNFEHTGADGSSWVNTIDILASKLEEKLCTFEEIEENKIPLEEIQWEICESTGEKLKKIQDQHKKLVEELHMEVISFQDFGKKHIKNMGFSPDAFLHLALQIGQYRVFNKFRNTSESISTRNFSNGRTESNKVVTREIVDLIMRFEKENRDNRKSMELMKKALNKHQERITQCKKGMGIERHLFGLYCMYERYGEELGINEIPKIFESKSYKTLKYDFISTSRIESTAF</sequence>
<evidence type="ECO:0000313" key="7">
    <source>
        <dbReference type="Proteomes" id="UP000216024"/>
    </source>
</evidence>
<organism evidence="6 7">
    <name type="scientific">Anaeromicrobium sediminis</name>
    <dbReference type="NCBI Taxonomy" id="1478221"/>
    <lineage>
        <taxon>Bacteria</taxon>
        <taxon>Bacillati</taxon>
        <taxon>Bacillota</taxon>
        <taxon>Clostridia</taxon>
        <taxon>Peptostreptococcales</taxon>
        <taxon>Thermotaleaceae</taxon>
        <taxon>Anaeromicrobium</taxon>
    </lineage>
</organism>
<dbReference type="InterPro" id="IPR000542">
    <property type="entry name" value="Carn_acyl_trans"/>
</dbReference>
<dbReference type="Pfam" id="PF00755">
    <property type="entry name" value="Carn_acyltransf"/>
    <property type="match status" value="1"/>
</dbReference>
<evidence type="ECO:0000256" key="4">
    <source>
        <dbReference type="PIRSR" id="PIRSR600542-1"/>
    </source>
</evidence>
<dbReference type="InterPro" id="IPR023213">
    <property type="entry name" value="CAT-like_dom_sf"/>
</dbReference>
<name>A0A267MI54_9FIRM</name>